<dbReference type="AlphaFoldDB" id="A0AAW3PRE8"/>
<dbReference type="Proteomes" id="UP000070434">
    <property type="component" value="Unassembled WGS sequence"/>
</dbReference>
<evidence type="ECO:0000256" key="1">
    <source>
        <dbReference type="SAM" id="SignalP"/>
    </source>
</evidence>
<evidence type="ECO:0000313" key="3">
    <source>
        <dbReference type="Proteomes" id="UP000070434"/>
    </source>
</evidence>
<gene>
    <name evidence="2" type="ORF">WS64_23030</name>
</gene>
<organism evidence="2 3">
    <name type="scientific">Burkholderia anthina</name>
    <dbReference type="NCBI Taxonomy" id="179879"/>
    <lineage>
        <taxon>Bacteria</taxon>
        <taxon>Pseudomonadati</taxon>
        <taxon>Pseudomonadota</taxon>
        <taxon>Betaproteobacteria</taxon>
        <taxon>Burkholderiales</taxon>
        <taxon>Burkholderiaceae</taxon>
        <taxon>Burkholderia</taxon>
        <taxon>Burkholderia cepacia complex</taxon>
    </lineage>
</organism>
<accession>A0AAW3PRE8</accession>
<sequence length="170" mass="17186">MRNNAKRSGSAAASRAGGVRRMVIGLGVVLAMSTAMSNAMAAGQPAPDGVVRFTGSLVDLYDVTLDAPAGVLVDARETANDAATATLRFDAHGRRLPGAQVALVGPDGAPFAPDGGASVRATWRDAHAGQSVRLAPGQVQRVGPYGGVMTIAADEATGAVAPVVIHIRHP</sequence>
<feature type="signal peptide" evidence="1">
    <location>
        <begin position="1"/>
        <end position="41"/>
    </location>
</feature>
<comment type="caution">
    <text evidence="2">The sequence shown here is derived from an EMBL/GenBank/DDBJ whole genome shotgun (WGS) entry which is preliminary data.</text>
</comment>
<feature type="chain" id="PRO_5043778020" evidence="1">
    <location>
        <begin position="42"/>
        <end position="170"/>
    </location>
</feature>
<reference evidence="2 3" key="1">
    <citation type="submission" date="2015-11" db="EMBL/GenBank/DDBJ databases">
        <authorList>
            <person name="Sahl J."/>
            <person name="Wagner D."/>
            <person name="Keim P."/>
        </authorList>
    </citation>
    <scope>NUCLEOTIDE SEQUENCE [LARGE SCALE GENOMIC DNA]</scope>
    <source>
        <strain evidence="2 3">AZ-4-2-10-S1-D7</strain>
    </source>
</reference>
<protein>
    <submittedName>
        <fullName evidence="2">Thioesterase</fullName>
    </submittedName>
</protein>
<evidence type="ECO:0000313" key="2">
    <source>
        <dbReference type="EMBL" id="KWZ31183.1"/>
    </source>
</evidence>
<dbReference type="EMBL" id="LNJP01000003">
    <property type="protein sequence ID" value="KWZ31183.1"/>
    <property type="molecule type" value="Genomic_DNA"/>
</dbReference>
<proteinExistence type="predicted"/>
<dbReference type="RefSeq" id="WP_060967794.1">
    <property type="nucleotide sequence ID" value="NZ_LNJP01000003.1"/>
</dbReference>
<name>A0AAW3PRE8_9BURK</name>
<keyword evidence="1" id="KW-0732">Signal</keyword>